<dbReference type="EMBL" id="BRYA01000688">
    <property type="protein sequence ID" value="GMI29770.1"/>
    <property type="molecule type" value="Genomic_DNA"/>
</dbReference>
<comment type="caution">
    <text evidence="2">The sequence shown here is derived from an EMBL/GenBank/DDBJ whole genome shotgun (WGS) entry which is preliminary data.</text>
</comment>
<protein>
    <submittedName>
        <fullName evidence="2">Uncharacterized protein</fullName>
    </submittedName>
</protein>
<feature type="compositionally biased region" description="Basic residues" evidence="1">
    <location>
        <begin position="7"/>
        <end position="20"/>
    </location>
</feature>
<feature type="non-terminal residue" evidence="2">
    <location>
        <position position="1"/>
    </location>
</feature>
<reference evidence="3" key="1">
    <citation type="journal article" date="2023" name="Commun. Biol.">
        <title>Genome analysis of Parmales, the sister group of diatoms, reveals the evolutionary specialization of diatoms from phago-mixotrophs to photoautotrophs.</title>
        <authorList>
            <person name="Ban H."/>
            <person name="Sato S."/>
            <person name="Yoshikawa S."/>
            <person name="Yamada K."/>
            <person name="Nakamura Y."/>
            <person name="Ichinomiya M."/>
            <person name="Sato N."/>
            <person name="Blanc-Mathieu R."/>
            <person name="Endo H."/>
            <person name="Kuwata A."/>
            <person name="Ogata H."/>
        </authorList>
    </citation>
    <scope>NUCLEOTIDE SEQUENCE [LARGE SCALE GENOMIC DNA]</scope>
</reference>
<proteinExistence type="predicted"/>
<evidence type="ECO:0000256" key="1">
    <source>
        <dbReference type="SAM" id="MobiDB-lite"/>
    </source>
</evidence>
<evidence type="ECO:0000313" key="3">
    <source>
        <dbReference type="Proteomes" id="UP001165065"/>
    </source>
</evidence>
<feature type="region of interest" description="Disordered" evidence="1">
    <location>
        <begin position="1"/>
        <end position="56"/>
    </location>
</feature>
<name>A0A9W7G2U4_9STRA</name>
<evidence type="ECO:0000313" key="2">
    <source>
        <dbReference type="EMBL" id="GMI29770.1"/>
    </source>
</evidence>
<keyword evidence="3" id="KW-1185">Reference proteome</keyword>
<organism evidence="2 3">
    <name type="scientific">Triparma columacea</name>
    <dbReference type="NCBI Taxonomy" id="722753"/>
    <lineage>
        <taxon>Eukaryota</taxon>
        <taxon>Sar</taxon>
        <taxon>Stramenopiles</taxon>
        <taxon>Ochrophyta</taxon>
        <taxon>Bolidophyceae</taxon>
        <taxon>Parmales</taxon>
        <taxon>Triparmaceae</taxon>
        <taxon>Triparma</taxon>
    </lineage>
</organism>
<sequence>MSPSPGKSKKKEKQKQKRKVLQNQGGKAGKKRKTNAGDDAEDTNMTDVPVTDFKIR</sequence>
<dbReference type="AlphaFoldDB" id="A0A9W7G2U4"/>
<accession>A0A9W7G2U4</accession>
<gene>
    <name evidence="2" type="ORF">TrCOL_g6134</name>
</gene>
<dbReference type="Proteomes" id="UP001165065">
    <property type="component" value="Unassembled WGS sequence"/>
</dbReference>